<dbReference type="InterPro" id="IPR036361">
    <property type="entry name" value="SAP_dom_sf"/>
</dbReference>
<feature type="domain" description="Kinesin motor" evidence="7">
    <location>
        <begin position="384"/>
        <end position="703"/>
    </location>
</feature>
<dbReference type="GO" id="GO:0008017">
    <property type="term" value="F:microtubule binding"/>
    <property type="evidence" value="ECO:0007669"/>
    <property type="project" value="InterPro"/>
</dbReference>
<dbReference type="PANTHER" id="PTHR24115">
    <property type="entry name" value="KINESIN-RELATED"/>
    <property type="match status" value="1"/>
</dbReference>
<dbReference type="EMBL" id="JAPUFD010000026">
    <property type="protein sequence ID" value="MDI1493440.1"/>
    <property type="molecule type" value="Genomic_DNA"/>
</dbReference>
<evidence type="ECO:0000256" key="1">
    <source>
        <dbReference type="ARBA" id="ARBA00022741"/>
    </source>
</evidence>
<feature type="compositionally biased region" description="Basic and acidic residues" evidence="5">
    <location>
        <begin position="279"/>
        <end position="292"/>
    </location>
</feature>
<dbReference type="Proteomes" id="UP001161017">
    <property type="component" value="Unassembled WGS sequence"/>
</dbReference>
<feature type="compositionally biased region" description="Polar residues" evidence="5">
    <location>
        <begin position="263"/>
        <end position="278"/>
    </location>
</feature>
<dbReference type="AlphaFoldDB" id="A0AA43U139"/>
<evidence type="ECO:0000256" key="2">
    <source>
        <dbReference type="ARBA" id="ARBA00022840"/>
    </source>
</evidence>
<keyword evidence="6" id="KW-1133">Transmembrane helix</keyword>
<gene>
    <name evidence="8" type="primary">KAR3_1</name>
    <name evidence="8" type="ORF">OHK93_005229</name>
</gene>
<keyword evidence="2 3" id="KW-0067">ATP-binding</keyword>
<protein>
    <recommendedName>
        <fullName evidence="4">Kinesin-like protein</fullName>
    </recommendedName>
</protein>
<keyword evidence="6" id="KW-0472">Membrane</keyword>
<dbReference type="SMART" id="SM00129">
    <property type="entry name" value="KISc"/>
    <property type="match status" value="1"/>
</dbReference>
<dbReference type="Gene3D" id="3.40.850.10">
    <property type="entry name" value="Kinesin motor domain"/>
    <property type="match status" value="1"/>
</dbReference>
<dbReference type="PRINTS" id="PR00380">
    <property type="entry name" value="KINESINHEAVY"/>
</dbReference>
<keyword evidence="4" id="KW-0493">Microtubule</keyword>
<proteinExistence type="inferred from homology"/>
<comment type="caution">
    <text evidence="8">The sequence shown here is derived from an EMBL/GenBank/DDBJ whole genome shotgun (WGS) entry which is preliminary data.</text>
</comment>
<dbReference type="InterPro" id="IPR036961">
    <property type="entry name" value="Kinesin_motor_dom_sf"/>
</dbReference>
<feature type="transmembrane region" description="Helical" evidence="6">
    <location>
        <begin position="147"/>
        <end position="166"/>
    </location>
</feature>
<dbReference type="SUPFAM" id="SSF52540">
    <property type="entry name" value="P-loop containing nucleoside triphosphate hydrolases"/>
    <property type="match status" value="1"/>
</dbReference>
<dbReference type="InterPro" id="IPR027417">
    <property type="entry name" value="P-loop_NTPase"/>
</dbReference>
<accession>A0AA43U139</accession>
<evidence type="ECO:0000256" key="6">
    <source>
        <dbReference type="SAM" id="Phobius"/>
    </source>
</evidence>
<evidence type="ECO:0000256" key="5">
    <source>
        <dbReference type="SAM" id="MobiDB-lite"/>
    </source>
</evidence>
<evidence type="ECO:0000259" key="7">
    <source>
        <dbReference type="PROSITE" id="PS50067"/>
    </source>
</evidence>
<dbReference type="GO" id="GO:0016887">
    <property type="term" value="F:ATP hydrolysis activity"/>
    <property type="evidence" value="ECO:0007669"/>
    <property type="project" value="TreeGrafter"/>
</dbReference>
<sequence length="714" mass="80189">MAEQASVRANQRDYSPYTLQELKDKCGRRGISPQAGRKAKKEDYVARLIQYDHDRAHGRLQVSQRRALLTTSRPYTIQKKVGIFPRLIKWGQGLWTWVWAWVRGVSFGTTFYLVILFLAFFAFAAVWDRKASKELKIQVLAYIEPRMPYICALLCGGAVVAVIWLIRRDRQHQTWQDQHDRCIDSVYAIYDLFFSVCRRAAPQPSRSPVASIAGETGLRDDHEDPAPSTADEDLQHQRAVLSTDPVRLETAEEASQKDGTEFQARSTDLQHQISSLQDQVRRSEQEKDEIRSTNRTLQDEATQGQCHVRELTLAMASLQASTNTLQAEKAQVQSQITDLQSDRTDLLAQYDGLHTTYQSLQDAYTAQRARSLRKTTAMFLRRPRVWTMVRVRPPNRMVDDGELLFRPSSHPEEGVLLLPPKRGDRSLAEVDDSAPEPDRLHFDHVFPAHATNREVYDEVEGLIQPFLDGKDVVLMMDGHTGTGKSYTMYHPGDGVAVLAAQQILGALAAKDVLSCWSLEVYQGHYTDLIQPGSTIRHLEKGPRGQAERQVQTAEALLSLLSTAHSHRTTTSTHRNADSSRGHLVTCLSLTRPGKDGEVKSTLHLIDLAGAEGREDTRTSEQSAETEMIIKSRAAWHHILITVMGQSDPQKLVAGPQSSDVGRLLRSILKKSTKFVLIATVSALTADHAETAKTLKFAQEVSDRVVTLYRELSTD</sequence>
<evidence type="ECO:0000313" key="8">
    <source>
        <dbReference type="EMBL" id="MDI1493440.1"/>
    </source>
</evidence>
<feature type="transmembrane region" description="Helical" evidence="6">
    <location>
        <begin position="105"/>
        <end position="127"/>
    </location>
</feature>
<feature type="compositionally biased region" description="Polar residues" evidence="5">
    <location>
        <begin position="293"/>
        <end position="303"/>
    </location>
</feature>
<dbReference type="InterPro" id="IPR019821">
    <property type="entry name" value="Kinesin_motor_CS"/>
</dbReference>
<organism evidence="8 9">
    <name type="scientific">Ramalina farinacea</name>
    <dbReference type="NCBI Taxonomy" id="258253"/>
    <lineage>
        <taxon>Eukaryota</taxon>
        <taxon>Fungi</taxon>
        <taxon>Dikarya</taxon>
        <taxon>Ascomycota</taxon>
        <taxon>Pezizomycotina</taxon>
        <taxon>Lecanoromycetes</taxon>
        <taxon>OSLEUM clade</taxon>
        <taxon>Lecanoromycetidae</taxon>
        <taxon>Lecanorales</taxon>
        <taxon>Lecanorineae</taxon>
        <taxon>Ramalinaceae</taxon>
        <taxon>Ramalina</taxon>
    </lineage>
</organism>
<keyword evidence="9" id="KW-1185">Reference proteome</keyword>
<feature type="binding site" evidence="3">
    <location>
        <begin position="478"/>
        <end position="485"/>
    </location>
    <ligand>
        <name>ATP</name>
        <dbReference type="ChEBI" id="CHEBI:30616"/>
    </ligand>
</feature>
<dbReference type="Gene3D" id="1.10.287.1490">
    <property type="match status" value="1"/>
</dbReference>
<dbReference type="GO" id="GO:0005874">
    <property type="term" value="C:microtubule"/>
    <property type="evidence" value="ECO:0007669"/>
    <property type="project" value="UniProtKB-KW"/>
</dbReference>
<dbReference type="InterPro" id="IPR001752">
    <property type="entry name" value="Kinesin_motor_dom"/>
</dbReference>
<evidence type="ECO:0000256" key="3">
    <source>
        <dbReference type="PROSITE-ProRule" id="PRU00283"/>
    </source>
</evidence>
<dbReference type="GO" id="GO:0005871">
    <property type="term" value="C:kinesin complex"/>
    <property type="evidence" value="ECO:0007669"/>
    <property type="project" value="TreeGrafter"/>
</dbReference>
<reference evidence="8" key="1">
    <citation type="journal article" date="2023" name="Genome Biol. Evol.">
        <title>First Whole Genome Sequence and Flow Cytometry Genome Size Data for the Lichen-Forming Fungus Ramalina farinacea (Ascomycota).</title>
        <authorList>
            <person name="Llewellyn T."/>
            <person name="Mian S."/>
            <person name="Hill R."/>
            <person name="Leitch I.J."/>
            <person name="Gaya E."/>
        </authorList>
    </citation>
    <scope>NUCLEOTIDE SEQUENCE</scope>
    <source>
        <strain evidence="8">LIQ254RAFAR</strain>
    </source>
</reference>
<keyword evidence="1 3" id="KW-0547">Nucleotide-binding</keyword>
<dbReference type="GO" id="GO:0007018">
    <property type="term" value="P:microtubule-based movement"/>
    <property type="evidence" value="ECO:0007669"/>
    <property type="project" value="InterPro"/>
</dbReference>
<evidence type="ECO:0000313" key="9">
    <source>
        <dbReference type="Proteomes" id="UP001161017"/>
    </source>
</evidence>
<comment type="similarity">
    <text evidence="3 4">Belongs to the TRAFAC class myosin-kinesin ATPase superfamily. Kinesin family.</text>
</comment>
<feature type="compositionally biased region" description="Basic and acidic residues" evidence="5">
    <location>
        <begin position="248"/>
        <end position="260"/>
    </location>
</feature>
<dbReference type="Pfam" id="PF00225">
    <property type="entry name" value="Kinesin"/>
    <property type="match status" value="1"/>
</dbReference>
<keyword evidence="6" id="KW-0812">Transmembrane</keyword>
<dbReference type="PANTHER" id="PTHR24115:SF1004">
    <property type="entry name" value="KINESIN-LIKE PROTEIN KIF15"/>
    <property type="match status" value="1"/>
</dbReference>
<evidence type="ECO:0000256" key="4">
    <source>
        <dbReference type="RuleBase" id="RU000394"/>
    </source>
</evidence>
<dbReference type="PROSITE" id="PS50067">
    <property type="entry name" value="KINESIN_MOTOR_2"/>
    <property type="match status" value="1"/>
</dbReference>
<dbReference type="Gene3D" id="1.10.720.30">
    <property type="entry name" value="SAP domain"/>
    <property type="match status" value="1"/>
</dbReference>
<dbReference type="GO" id="GO:0003777">
    <property type="term" value="F:microtubule motor activity"/>
    <property type="evidence" value="ECO:0007669"/>
    <property type="project" value="InterPro"/>
</dbReference>
<name>A0AA43U139_9LECA</name>
<dbReference type="PROSITE" id="PS00411">
    <property type="entry name" value="KINESIN_MOTOR_1"/>
    <property type="match status" value="1"/>
</dbReference>
<keyword evidence="3 4" id="KW-0505">Motor protein</keyword>
<dbReference type="InterPro" id="IPR027640">
    <property type="entry name" value="Kinesin-like_fam"/>
</dbReference>
<dbReference type="GO" id="GO:0005524">
    <property type="term" value="F:ATP binding"/>
    <property type="evidence" value="ECO:0007669"/>
    <property type="project" value="UniProtKB-UniRule"/>
</dbReference>
<feature type="region of interest" description="Disordered" evidence="5">
    <location>
        <begin position="248"/>
        <end position="303"/>
    </location>
</feature>